<keyword evidence="7" id="KW-0378">Hydrolase</keyword>
<dbReference type="CDD" id="cd06127">
    <property type="entry name" value="DEDDh"/>
    <property type="match status" value="1"/>
</dbReference>
<evidence type="ECO:0000259" key="9">
    <source>
        <dbReference type="SMART" id="SM00479"/>
    </source>
</evidence>
<comment type="subcellular location">
    <subcellularLocation>
        <location evidence="7">Cytoplasm</location>
    </subcellularLocation>
</comment>
<dbReference type="Gene3D" id="3.30.420.10">
    <property type="entry name" value="Ribonuclease H-like superfamily/Ribonuclease H"/>
    <property type="match status" value="1"/>
</dbReference>
<dbReference type="Gene3D" id="6.10.140.1510">
    <property type="match status" value="1"/>
</dbReference>
<dbReference type="InterPro" id="IPR016195">
    <property type="entry name" value="Pol/histidinol_Pase-like"/>
</dbReference>
<dbReference type="Gene3D" id="2.40.50.140">
    <property type="entry name" value="Nucleic acid-binding proteins"/>
    <property type="match status" value="1"/>
</dbReference>
<comment type="similarity">
    <text evidence="7">Belongs to the DNA polymerase type-C family. PolC subfamily.</text>
</comment>
<keyword evidence="12" id="KW-1185">Reference proteome</keyword>
<gene>
    <name evidence="7 11" type="primary">polC</name>
    <name evidence="11" type="ORF">NCTC10184_00544</name>
</gene>
<evidence type="ECO:0000256" key="1">
    <source>
        <dbReference type="ARBA" id="ARBA00022679"/>
    </source>
</evidence>
<dbReference type="InterPro" id="IPR006308">
    <property type="entry name" value="Pol_III_a_PolC-type_gram_pos"/>
</dbReference>
<dbReference type="SMART" id="SM00479">
    <property type="entry name" value="EXOIII"/>
    <property type="match status" value="1"/>
</dbReference>
<dbReference type="PANTHER" id="PTHR32294:SF5">
    <property type="entry name" value="DNA POLYMERASE III POLC-TYPE"/>
    <property type="match status" value="1"/>
</dbReference>
<protein>
    <recommendedName>
        <fullName evidence="7">DNA polymerase III PolC-type</fullName>
        <shortName evidence="7">PolIII</shortName>
        <ecNumber evidence="7">2.7.7.7</ecNumber>
    </recommendedName>
</protein>
<comment type="catalytic activity">
    <reaction evidence="6 7">
        <text>DNA(n) + a 2'-deoxyribonucleoside 5'-triphosphate = DNA(n+1) + diphosphate</text>
        <dbReference type="Rhea" id="RHEA:22508"/>
        <dbReference type="Rhea" id="RHEA-COMP:17339"/>
        <dbReference type="Rhea" id="RHEA-COMP:17340"/>
        <dbReference type="ChEBI" id="CHEBI:33019"/>
        <dbReference type="ChEBI" id="CHEBI:61560"/>
        <dbReference type="ChEBI" id="CHEBI:173112"/>
        <dbReference type="EC" id="2.7.7.7"/>
    </reaction>
</comment>
<dbReference type="SMART" id="SM00481">
    <property type="entry name" value="POLIIIAc"/>
    <property type="match status" value="1"/>
</dbReference>
<dbReference type="GO" id="GO:0006261">
    <property type="term" value="P:DNA-templated DNA replication"/>
    <property type="evidence" value="ECO:0007669"/>
    <property type="project" value="UniProtKB-UniRule"/>
</dbReference>
<proteinExistence type="inferred from homology"/>
<keyword evidence="2 7" id="KW-0548">Nucleotidyltransferase</keyword>
<dbReference type="InterPro" id="IPR012340">
    <property type="entry name" value="NA-bd_OB-fold"/>
</dbReference>
<dbReference type="InterPro" id="IPR012337">
    <property type="entry name" value="RNaseH-like_sf"/>
</dbReference>
<feature type="domain" description="Exonuclease" evidence="9">
    <location>
        <begin position="454"/>
        <end position="623"/>
    </location>
</feature>
<dbReference type="SUPFAM" id="SSF53098">
    <property type="entry name" value="Ribonuclease H-like"/>
    <property type="match status" value="1"/>
</dbReference>
<evidence type="ECO:0000256" key="8">
    <source>
        <dbReference type="SAM" id="MobiDB-lite"/>
    </source>
</evidence>
<keyword evidence="7" id="KW-0963">Cytoplasm</keyword>
<organism evidence="11 12">
    <name type="scientific">Mycoplasmopsis columbinasalis</name>
    <dbReference type="NCBI Taxonomy" id="114880"/>
    <lineage>
        <taxon>Bacteria</taxon>
        <taxon>Bacillati</taxon>
        <taxon>Mycoplasmatota</taxon>
        <taxon>Mycoplasmoidales</taxon>
        <taxon>Metamycoplasmataceae</taxon>
        <taxon>Mycoplasmopsis</taxon>
    </lineage>
</organism>
<evidence type="ECO:0000256" key="4">
    <source>
        <dbReference type="ARBA" id="ARBA00022839"/>
    </source>
</evidence>
<dbReference type="EMBL" id="LR215043">
    <property type="protein sequence ID" value="VEU78304.1"/>
    <property type="molecule type" value="Genomic_DNA"/>
</dbReference>
<keyword evidence="5 7" id="KW-0239">DNA-directed DNA polymerase</keyword>
<dbReference type="Gene3D" id="1.10.150.700">
    <property type="entry name" value="PolC, middle finger domain"/>
    <property type="match status" value="1"/>
</dbReference>
<feature type="compositionally biased region" description="Polar residues" evidence="8">
    <location>
        <begin position="1"/>
        <end position="22"/>
    </location>
</feature>
<dbReference type="EC" id="2.7.7.7" evidence="7"/>
<dbReference type="Pfam" id="PF17657">
    <property type="entry name" value="DNA_pol3_finger"/>
    <property type="match status" value="1"/>
</dbReference>
<dbReference type="GO" id="GO:0003887">
    <property type="term" value="F:DNA-directed DNA polymerase activity"/>
    <property type="evidence" value="ECO:0007669"/>
    <property type="project" value="UniProtKB-UniRule"/>
</dbReference>
<dbReference type="Gene3D" id="1.10.150.870">
    <property type="match status" value="1"/>
</dbReference>
<dbReference type="SUPFAM" id="SSF160975">
    <property type="entry name" value="AF1531-like"/>
    <property type="match status" value="1"/>
</dbReference>
<keyword evidence="1 7" id="KW-0808">Transferase</keyword>
<dbReference type="GO" id="GO:0003677">
    <property type="term" value="F:DNA binding"/>
    <property type="evidence" value="ECO:0007669"/>
    <property type="project" value="UniProtKB-UniRule"/>
</dbReference>
<feature type="region of interest" description="Disordered" evidence="8">
    <location>
        <begin position="1"/>
        <end position="28"/>
    </location>
</feature>
<dbReference type="InterPro" id="IPR004805">
    <property type="entry name" value="DnaE2/DnaE/PolC"/>
</dbReference>
<dbReference type="InterPro" id="IPR036397">
    <property type="entry name" value="RNaseH_sf"/>
</dbReference>
<reference evidence="11 12" key="1">
    <citation type="submission" date="2019-01" db="EMBL/GenBank/DDBJ databases">
        <authorList>
            <consortium name="Pathogen Informatics"/>
        </authorList>
    </citation>
    <scope>NUCLEOTIDE SEQUENCE [LARGE SCALE GENOMIC DNA]</scope>
    <source>
        <strain evidence="11 12">NCTC10184</strain>
    </source>
</reference>
<keyword evidence="3 7" id="KW-0235">DNA replication</keyword>
<accession>A0A449BAT5</accession>
<evidence type="ECO:0000256" key="6">
    <source>
        <dbReference type="ARBA" id="ARBA00049244"/>
    </source>
</evidence>
<dbReference type="GO" id="GO:0005737">
    <property type="term" value="C:cytoplasm"/>
    <property type="evidence" value="ECO:0007669"/>
    <property type="project" value="UniProtKB-SubCell"/>
</dbReference>
<comment type="function">
    <text evidence="7">Required for replicative DNA synthesis. This DNA polymerase also exhibits 3' to 5' exonuclease activity.</text>
</comment>
<dbReference type="Gene3D" id="3.20.20.140">
    <property type="entry name" value="Metal-dependent hydrolases"/>
    <property type="match status" value="2"/>
</dbReference>
<dbReference type="Pfam" id="PF14579">
    <property type="entry name" value="HHH_6"/>
    <property type="match status" value="1"/>
</dbReference>
<evidence type="ECO:0000313" key="11">
    <source>
        <dbReference type="EMBL" id="VEU78304.1"/>
    </source>
</evidence>
<feature type="domain" description="Polymerase/histidinol phosphatase N-terminal" evidence="10">
    <location>
        <begin position="366"/>
        <end position="433"/>
    </location>
</feature>
<dbReference type="InterPro" id="IPR013520">
    <property type="entry name" value="Ribonucl_H"/>
</dbReference>
<dbReference type="InterPro" id="IPR044923">
    <property type="entry name" value="PolC_middle_finger_sf"/>
</dbReference>
<evidence type="ECO:0000256" key="5">
    <source>
        <dbReference type="ARBA" id="ARBA00022932"/>
    </source>
</evidence>
<dbReference type="GO" id="GO:0008408">
    <property type="term" value="F:3'-5' exonuclease activity"/>
    <property type="evidence" value="ECO:0007669"/>
    <property type="project" value="UniProtKB-UniRule"/>
</dbReference>
<evidence type="ECO:0000256" key="3">
    <source>
        <dbReference type="ARBA" id="ARBA00022705"/>
    </source>
</evidence>
<dbReference type="OrthoDB" id="9804290at2"/>
<dbReference type="NCBIfam" id="TIGR01405">
    <property type="entry name" value="polC_Gram_pos"/>
    <property type="match status" value="1"/>
</dbReference>
<dbReference type="PANTHER" id="PTHR32294">
    <property type="entry name" value="DNA POLYMERASE III SUBUNIT ALPHA"/>
    <property type="match status" value="1"/>
</dbReference>
<dbReference type="Gene3D" id="3.30.1900.20">
    <property type="match status" value="1"/>
</dbReference>
<dbReference type="SUPFAM" id="SSF89550">
    <property type="entry name" value="PHP domain-like"/>
    <property type="match status" value="1"/>
</dbReference>
<dbReference type="InterPro" id="IPR040982">
    <property type="entry name" value="DNA_pol3_finger"/>
</dbReference>
<dbReference type="InterPro" id="IPR011708">
    <property type="entry name" value="DNA_pol3_alpha_NTPase_dom"/>
</dbReference>
<dbReference type="InterPro" id="IPR029460">
    <property type="entry name" value="DNAPol_HHH"/>
</dbReference>
<evidence type="ECO:0000256" key="7">
    <source>
        <dbReference type="HAMAP-Rule" id="MF_00356"/>
    </source>
</evidence>
<dbReference type="HAMAP" id="MF_00356">
    <property type="entry name" value="DNApol_PolC"/>
    <property type="match status" value="1"/>
</dbReference>
<dbReference type="Proteomes" id="UP000290876">
    <property type="component" value="Chromosome"/>
</dbReference>
<evidence type="ECO:0000313" key="12">
    <source>
        <dbReference type="Proteomes" id="UP000290876"/>
    </source>
</evidence>
<dbReference type="Pfam" id="PF00929">
    <property type="entry name" value="RNase_T"/>
    <property type="match status" value="1"/>
</dbReference>
<evidence type="ECO:0000259" key="10">
    <source>
        <dbReference type="SMART" id="SM00481"/>
    </source>
</evidence>
<dbReference type="FunFam" id="3.30.420.10:FF:000045">
    <property type="entry name" value="3'-5' exonuclease DinG"/>
    <property type="match status" value="1"/>
</dbReference>
<dbReference type="InterPro" id="IPR003141">
    <property type="entry name" value="Pol/His_phosphatase_N"/>
</dbReference>
<dbReference type="Pfam" id="PF07733">
    <property type="entry name" value="DNA_pol3_alpha"/>
    <property type="match status" value="1"/>
</dbReference>
<dbReference type="NCBIfam" id="NF001688">
    <property type="entry name" value="PRK00448.1"/>
    <property type="match status" value="1"/>
</dbReference>
<keyword evidence="4 7" id="KW-0269">Exonuclease</keyword>
<dbReference type="RefSeq" id="WP_129623135.1">
    <property type="nucleotide sequence ID" value="NZ_LR215043.1"/>
</dbReference>
<evidence type="ECO:0000256" key="2">
    <source>
        <dbReference type="ARBA" id="ARBA00022695"/>
    </source>
</evidence>
<keyword evidence="7" id="KW-0540">Nuclease</keyword>
<name>A0A449BAT5_9BACT</name>
<sequence>MEKDAQTSLTIGEKTTSEQPNIAASADQKTRQQRFQKLCRHLNTNLNEMFPNTEITQLEMHPDQSLFAKIKICDKMHFDEFIHFRNTFSTSTAVDISVKYEFDEKLYQKALIGDYLQNIIETKSFFKWKVLLSSRPLVLLEKNADKFSMIFKVADQNLVNDTIAVTDKLESELHNCGFVNLILRVEMIATESGEAEYETPANTISNEAAVKVLSQQQRNAQVKSAAKDKYSSPTFTKKRWDNIAYQEINLKQIWELEDKSPVQVVGEIFDFEYKKLNNSSGKNHLYIISLTDFQNAVQIQLFLSEALTETEQKTLRIGNWISVKGKLAIKVRQYNEQRIIYGDSFSEFETPNIRPMDNMPPERKRIELHVSSKMSTMDALIDPEDIIKKAAEFKMPAVAIMDLDGCQGYPKFYTTAKKLGVKPLMGTSFTTIERGHEAVWGARKFEKTTLRELAYVAFDIETTSLYARFGEIIEYGWADIKNNLKIEKLNQFFIQAKEPLSVFTTNLTGIKQEDVLSGLTIDKAFDEIYDNLNGKIAIAHNAKFDYYYIKQKCLEYKKPFPEFTIIDTLKVSGILFPNDKRHNLNALAKRLDVEYQAEVAHRADYDANVLANVWVKLVGILEEKGITTLDQLAKLVSQDAWKKERGFEVSTLCKNNEGLKEQFKLVSKALTDQYWDSAKLFWDDLQETKNLLIGSGALRGRLLEEYFYGSQDTFEAILDRFDYIEVPAPAVFKHFVEYGDLTWDQVHSTLKDIILTAKQKGKLVVAIGDVKYLNPFDQYIYKIVVYAKGIANSRHYLFNFEKAKQNELKIPQQHFFTTEEMLTQFAFLQDEALIEEIVITNTHKIADLCEEVEVIKKGLFKPEFDDSDHKLRALVYENAHKLYGEKLPEFIEQRIESEIEPIIKFGYSVIYWISHVLIKMSTDRGYIVGSRGSVGSSFVAFLSDISIINPLPPHYICQKCKLFELANLPKITSGFDLPKRNCPNCNVLMHRDGQLIPFETFLGFNAEKVPDIDLNFSGDVQGEIHQEVRNLFGEFNTFRAGTISTVASKTAYGYVKAFMEETGEHADELFVNYLAKQIEGIKRTTSQHAGGIIIIPKEKEIYDFTPLNFPAGETESTWKTTHFDYKAIHDNLLKLDILGHDNPTIFKMLETMTKFKTAQIPYDDPDVIKLFCSPEPMGIKSEQIDNEPTGALGLPEYGTKFVRKILTVAAPKSFADLVSLCGLSHGTNVWLNNAEDLILKNNLTLSDVVSCRDDILVKLMALNVPRSQAFEIMEKVRHAKKTLSAEDEALLVKHNVPQWQIESMKKIQYMFPKAHAVAYAQMAWWTAYYKLYFPLEFYAVYFSIRTDVLDLDNMVDMKFGTKAKMKLHQIKRDEQNRSISTTDEKLLPIFEICQELYARGYYIDNVSLTNSEAVTWKVDHQRGCLIPPFNAVKQLGEAVANSIVKAREEKPFKSIEDFTKRTLTNSSLIKKLEEMNVFENLDQTNQMQLNIL</sequence>
<dbReference type="KEGG" id="mcob:NCTC10184_00544"/>